<dbReference type="PANTHER" id="PTHR46206">
    <property type="entry name" value="CYTOCHROME P450"/>
    <property type="match status" value="1"/>
</dbReference>
<comment type="similarity">
    <text evidence="3 10">Belongs to the cytochrome P450 family.</text>
</comment>
<dbReference type="GO" id="GO:0005506">
    <property type="term" value="F:iron ion binding"/>
    <property type="evidence" value="ECO:0007669"/>
    <property type="project" value="InterPro"/>
</dbReference>
<reference evidence="11 12" key="1">
    <citation type="journal article" date="2015" name="Genome Announc.">
        <title>Draft Genome Sequence and Gene Annotation of the Entomopathogenic Fungus Verticillium hemipterigenum.</title>
        <authorList>
            <person name="Horn F."/>
            <person name="Habel A."/>
            <person name="Scharf D.H."/>
            <person name="Dworschak J."/>
            <person name="Brakhage A.A."/>
            <person name="Guthke R."/>
            <person name="Hertweck C."/>
            <person name="Linde J."/>
        </authorList>
    </citation>
    <scope>NUCLEOTIDE SEQUENCE [LARGE SCALE GENOMIC DNA]</scope>
</reference>
<dbReference type="PANTHER" id="PTHR46206:SF2">
    <property type="entry name" value="CYTOCHROME P450 MONOOXYGENASE AUSG-RELATED"/>
    <property type="match status" value="1"/>
</dbReference>
<dbReference type="HOGENOM" id="CLU_022195_0_3_1"/>
<dbReference type="Proteomes" id="UP000039046">
    <property type="component" value="Unassembled WGS sequence"/>
</dbReference>
<dbReference type="InterPro" id="IPR002403">
    <property type="entry name" value="Cyt_P450_E_grp-IV"/>
</dbReference>
<gene>
    <name evidence="11" type="ORF">VHEMI08633</name>
</gene>
<feature type="binding site" description="axial binding residue" evidence="9">
    <location>
        <position position="457"/>
    </location>
    <ligand>
        <name>heme</name>
        <dbReference type="ChEBI" id="CHEBI:30413"/>
    </ligand>
    <ligandPart>
        <name>Fe</name>
        <dbReference type="ChEBI" id="CHEBI:18248"/>
    </ligandPart>
</feature>
<dbReference type="Pfam" id="PF00067">
    <property type="entry name" value="p450"/>
    <property type="match status" value="1"/>
</dbReference>
<dbReference type="GO" id="GO:0004497">
    <property type="term" value="F:monooxygenase activity"/>
    <property type="evidence" value="ECO:0007669"/>
    <property type="project" value="UniProtKB-KW"/>
</dbReference>
<dbReference type="SUPFAM" id="SSF48264">
    <property type="entry name" value="Cytochrome P450"/>
    <property type="match status" value="1"/>
</dbReference>
<evidence type="ECO:0008006" key="13">
    <source>
        <dbReference type="Google" id="ProtNLM"/>
    </source>
</evidence>
<evidence type="ECO:0000256" key="7">
    <source>
        <dbReference type="ARBA" id="ARBA00023004"/>
    </source>
</evidence>
<name>A0A0A1TNT9_9HYPO</name>
<dbReference type="Gene3D" id="1.10.630.10">
    <property type="entry name" value="Cytochrome P450"/>
    <property type="match status" value="1"/>
</dbReference>
<dbReference type="PROSITE" id="PS00086">
    <property type="entry name" value="CYTOCHROME_P450"/>
    <property type="match status" value="1"/>
</dbReference>
<evidence type="ECO:0000256" key="9">
    <source>
        <dbReference type="PIRSR" id="PIRSR602403-1"/>
    </source>
</evidence>
<dbReference type="GO" id="GO:0020037">
    <property type="term" value="F:heme binding"/>
    <property type="evidence" value="ECO:0007669"/>
    <property type="project" value="InterPro"/>
</dbReference>
<evidence type="ECO:0000256" key="3">
    <source>
        <dbReference type="ARBA" id="ARBA00010617"/>
    </source>
</evidence>
<protein>
    <recommendedName>
        <fullName evidence="13">Cytochrome P450</fullName>
    </recommendedName>
</protein>
<dbReference type="AlphaFoldDB" id="A0A0A1TNT9"/>
<keyword evidence="7 9" id="KW-0408">Iron</keyword>
<evidence type="ECO:0000256" key="8">
    <source>
        <dbReference type="ARBA" id="ARBA00023033"/>
    </source>
</evidence>
<dbReference type="InterPro" id="IPR017972">
    <property type="entry name" value="Cyt_P450_CS"/>
</dbReference>
<evidence type="ECO:0000256" key="2">
    <source>
        <dbReference type="ARBA" id="ARBA00005179"/>
    </source>
</evidence>
<dbReference type="PRINTS" id="PR00385">
    <property type="entry name" value="P450"/>
</dbReference>
<dbReference type="EMBL" id="CDHN01000005">
    <property type="protein sequence ID" value="CEJ93013.1"/>
    <property type="molecule type" value="Genomic_DNA"/>
</dbReference>
<dbReference type="InterPro" id="IPR036396">
    <property type="entry name" value="Cyt_P450_sf"/>
</dbReference>
<evidence type="ECO:0000256" key="6">
    <source>
        <dbReference type="ARBA" id="ARBA00023002"/>
    </source>
</evidence>
<dbReference type="PRINTS" id="PR00465">
    <property type="entry name" value="EP450IV"/>
</dbReference>
<evidence type="ECO:0000256" key="10">
    <source>
        <dbReference type="RuleBase" id="RU000461"/>
    </source>
</evidence>
<evidence type="ECO:0000256" key="5">
    <source>
        <dbReference type="ARBA" id="ARBA00022723"/>
    </source>
</evidence>
<keyword evidence="8 10" id="KW-0503">Monooxygenase</keyword>
<dbReference type="OrthoDB" id="1844152at2759"/>
<dbReference type="CDD" id="cd11041">
    <property type="entry name" value="CYP503A1-like"/>
    <property type="match status" value="1"/>
</dbReference>
<evidence type="ECO:0000313" key="12">
    <source>
        <dbReference type="Proteomes" id="UP000039046"/>
    </source>
</evidence>
<evidence type="ECO:0000256" key="4">
    <source>
        <dbReference type="ARBA" id="ARBA00022617"/>
    </source>
</evidence>
<dbReference type="STRING" id="1531966.A0A0A1TNT9"/>
<proteinExistence type="inferred from homology"/>
<dbReference type="GO" id="GO:0016705">
    <property type="term" value="F:oxidoreductase activity, acting on paired donors, with incorporation or reduction of molecular oxygen"/>
    <property type="evidence" value="ECO:0007669"/>
    <property type="project" value="InterPro"/>
</dbReference>
<dbReference type="InterPro" id="IPR001128">
    <property type="entry name" value="Cyt_P450"/>
</dbReference>
<comment type="cofactor">
    <cofactor evidence="1 9">
        <name>heme</name>
        <dbReference type="ChEBI" id="CHEBI:30413"/>
    </cofactor>
</comment>
<evidence type="ECO:0000313" key="11">
    <source>
        <dbReference type="EMBL" id="CEJ93013.1"/>
    </source>
</evidence>
<keyword evidence="4 9" id="KW-0349">Heme</keyword>
<keyword evidence="6 10" id="KW-0560">Oxidoreductase</keyword>
<comment type="pathway">
    <text evidence="2">Secondary metabolite biosynthesis.</text>
</comment>
<sequence>MLNDVFEYIEGLPVQATSRPIPFIVASAVAVGATIYWRTTPRPKTHFINPKGTFELTDKNAKDYYAANGKKDVRQWFKEHPDEAVTLNADFGRITVLPNHMANEIRNDPRLDFSELTRRMFHANLSGFEAFRAGEHNDAVKSVVMRDLTKQLSKVTEPLAEEASLAISDLLTESKEYHDIHLKDTILRLIARISSRVFIGIELCRNEDWLRITREYTVASFQAAQELRLYPWIFRPIANMYLPTCRKNRELLAEARAIIRPIIQKRAQDKAAAAERGETLKFNDAIEWFEQMHQGMAFDEAMPQLILSVAAIHTTSDLLSQTITDLALHPEMLEPLREEIISVLQQDGWAKTSLYKMKLLDSVIKESQRMKPIAVTSMSRIVKEDMTLSNGLFIGKGNVIGIDAMEGVWGTQHHTDPEKWDGYRFARMRDDPAKQHRAQLVSTTPEHLAFGHGEHACPGRFFAANEVKIALISLLLKYDFKLPEGVTPRVYEYGFSLSSDPMMKLSVRRREAEVEI</sequence>
<organism evidence="11 12">
    <name type="scientific">[Torrubiella] hemipterigena</name>
    <dbReference type="NCBI Taxonomy" id="1531966"/>
    <lineage>
        <taxon>Eukaryota</taxon>
        <taxon>Fungi</taxon>
        <taxon>Dikarya</taxon>
        <taxon>Ascomycota</taxon>
        <taxon>Pezizomycotina</taxon>
        <taxon>Sordariomycetes</taxon>
        <taxon>Hypocreomycetidae</taxon>
        <taxon>Hypocreales</taxon>
        <taxon>Clavicipitaceae</taxon>
        <taxon>Clavicipitaceae incertae sedis</taxon>
        <taxon>'Torrubiella' clade</taxon>
    </lineage>
</organism>
<accession>A0A0A1TNT9</accession>
<keyword evidence="12" id="KW-1185">Reference proteome</keyword>
<evidence type="ECO:0000256" key="1">
    <source>
        <dbReference type="ARBA" id="ARBA00001971"/>
    </source>
</evidence>
<keyword evidence="5 9" id="KW-0479">Metal-binding</keyword>